<feature type="active site" evidence="6">
    <location>
        <position position="38"/>
    </location>
</feature>
<name>A0A062XVU5_9BACT</name>
<dbReference type="PANTHER" id="PTHR43390:SF1">
    <property type="entry name" value="CHLOROPLAST PROCESSING PEPTIDASE"/>
    <property type="match status" value="1"/>
</dbReference>
<feature type="domain" description="Peptidase S26" evidence="8">
    <location>
        <begin position="8"/>
        <end position="189"/>
    </location>
</feature>
<comment type="subcellular location">
    <subcellularLocation>
        <location evidence="7">Membrane</location>
        <topology evidence="7">Single-pass type II membrane protein</topology>
    </subcellularLocation>
</comment>
<evidence type="ECO:0000256" key="7">
    <source>
        <dbReference type="RuleBase" id="RU362042"/>
    </source>
</evidence>
<dbReference type="Pfam" id="PF10502">
    <property type="entry name" value="Peptidase_S26"/>
    <property type="match status" value="1"/>
</dbReference>
<dbReference type="EMBL" id="JMFG01000002">
    <property type="protein sequence ID" value="KDA54968.1"/>
    <property type="molecule type" value="Genomic_DNA"/>
</dbReference>
<dbReference type="AlphaFoldDB" id="A0A062XVU5"/>
<dbReference type="InterPro" id="IPR036286">
    <property type="entry name" value="LexA/Signal_pep-like_sf"/>
</dbReference>
<dbReference type="GO" id="GO:0006465">
    <property type="term" value="P:signal peptide processing"/>
    <property type="evidence" value="ECO:0007669"/>
    <property type="project" value="InterPro"/>
</dbReference>
<evidence type="ECO:0000259" key="8">
    <source>
        <dbReference type="Pfam" id="PF10502"/>
    </source>
</evidence>
<protein>
    <recommendedName>
        <fullName evidence="4 7">Signal peptidase I</fullName>
        <ecNumber evidence="3 7">3.4.21.89</ecNumber>
    </recommendedName>
</protein>
<evidence type="ECO:0000313" key="9">
    <source>
        <dbReference type="EMBL" id="KDA54968.1"/>
    </source>
</evidence>
<dbReference type="EC" id="3.4.21.89" evidence="3 7"/>
<evidence type="ECO:0000256" key="2">
    <source>
        <dbReference type="ARBA" id="ARBA00009370"/>
    </source>
</evidence>
<evidence type="ECO:0000313" key="10">
    <source>
        <dbReference type="Proteomes" id="UP000027284"/>
    </source>
</evidence>
<keyword evidence="10" id="KW-1185">Reference proteome</keyword>
<dbReference type="RefSeq" id="WP_038046356.1">
    <property type="nucleotide sequence ID" value="NZ_JMFG01000002.1"/>
</dbReference>
<accession>A0A062XVU5</accession>
<evidence type="ECO:0000256" key="6">
    <source>
        <dbReference type="PIRSR" id="PIRSR600223-1"/>
    </source>
</evidence>
<comment type="catalytic activity">
    <reaction evidence="1 7">
        <text>Cleavage of hydrophobic, N-terminal signal or leader sequences from secreted and periplasmic proteins.</text>
        <dbReference type="EC" id="3.4.21.89"/>
    </reaction>
</comment>
<gene>
    <name evidence="9" type="ORF">EG19_03975</name>
</gene>
<dbReference type="STRING" id="1312852.EG19_03975"/>
<evidence type="ECO:0000256" key="1">
    <source>
        <dbReference type="ARBA" id="ARBA00000677"/>
    </source>
</evidence>
<dbReference type="NCBIfam" id="TIGR02227">
    <property type="entry name" value="sigpep_I_bact"/>
    <property type="match status" value="1"/>
</dbReference>
<dbReference type="CDD" id="cd06530">
    <property type="entry name" value="S26_SPase_I"/>
    <property type="match status" value="1"/>
</dbReference>
<dbReference type="GO" id="GO:0004252">
    <property type="term" value="F:serine-type endopeptidase activity"/>
    <property type="evidence" value="ECO:0007669"/>
    <property type="project" value="InterPro"/>
</dbReference>
<dbReference type="Gene3D" id="2.10.109.10">
    <property type="entry name" value="Umud Fragment, subunit A"/>
    <property type="match status" value="1"/>
</dbReference>
<sequence length="231" mass="27036">MKKHGVFREYYEAILVAVAFTLFARTFVVQAFKIPSGSMEDNLLIGDHLFVNKFIYAPHWDTPLHRLLPYRDVQRGDVVVFKFPQDPQRDFIKRAVAVGGDRVEIRAKRLYINGQPENNPRAVFKDPAILPPSPYLPDDRRFRDFYGPYEVPQGHVFCMGDNRDNSYDSRFWGSVPRSYFKGRAFMIYWSYAAEPHQVVSGSFGEGLRNLANVVVHFFTRTRWERTFMLIR</sequence>
<dbReference type="GO" id="GO:0016020">
    <property type="term" value="C:membrane"/>
    <property type="evidence" value="ECO:0007669"/>
    <property type="project" value="UniProtKB-SubCell"/>
</dbReference>
<dbReference type="PROSITE" id="PS00761">
    <property type="entry name" value="SPASE_I_3"/>
    <property type="match status" value="1"/>
</dbReference>
<organism evidence="9 10">
    <name type="scientific">Thermoanaerobaculum aquaticum</name>
    <dbReference type="NCBI Taxonomy" id="1312852"/>
    <lineage>
        <taxon>Bacteria</taxon>
        <taxon>Pseudomonadati</taxon>
        <taxon>Acidobacteriota</taxon>
        <taxon>Thermoanaerobaculia</taxon>
        <taxon>Thermoanaerobaculales</taxon>
        <taxon>Thermoanaerobaculaceae</taxon>
        <taxon>Thermoanaerobaculum</taxon>
    </lineage>
</organism>
<keyword evidence="7" id="KW-0645">Protease</keyword>
<comment type="caution">
    <text evidence="9">The sequence shown here is derived from an EMBL/GenBank/DDBJ whole genome shotgun (WGS) entry which is preliminary data.</text>
</comment>
<dbReference type="Proteomes" id="UP000027284">
    <property type="component" value="Unassembled WGS sequence"/>
</dbReference>
<dbReference type="InterPro" id="IPR019757">
    <property type="entry name" value="Pept_S26A_signal_pept_1_Lys-AS"/>
</dbReference>
<dbReference type="PRINTS" id="PR00727">
    <property type="entry name" value="LEADERPTASE"/>
</dbReference>
<dbReference type="InterPro" id="IPR019533">
    <property type="entry name" value="Peptidase_S26"/>
</dbReference>
<dbReference type="PANTHER" id="PTHR43390">
    <property type="entry name" value="SIGNAL PEPTIDASE I"/>
    <property type="match status" value="1"/>
</dbReference>
<comment type="similarity">
    <text evidence="2 7">Belongs to the peptidase S26 family.</text>
</comment>
<reference evidence="9 10" key="1">
    <citation type="submission" date="2014-04" db="EMBL/GenBank/DDBJ databases">
        <title>The Genome Sequence of Thermoanaerobaculum aquaticum MP-01, The First Cultivated Group 23 Acidobacterium.</title>
        <authorList>
            <person name="Stamps B.W."/>
            <person name="Losey N.A."/>
            <person name="Lawson P.A."/>
            <person name="Stevenson B.S."/>
        </authorList>
    </citation>
    <scope>NUCLEOTIDE SEQUENCE [LARGE SCALE GENOMIC DNA]</scope>
    <source>
        <strain evidence="9 10">MP-01</strain>
    </source>
</reference>
<keyword evidence="5 7" id="KW-0378">Hydrolase</keyword>
<dbReference type="InterPro" id="IPR000223">
    <property type="entry name" value="Pept_S26A_signal_pept_1"/>
</dbReference>
<dbReference type="InterPro" id="IPR019758">
    <property type="entry name" value="Pept_S26A_signal_pept_1_CS"/>
</dbReference>
<feature type="active site" evidence="6">
    <location>
        <position position="93"/>
    </location>
</feature>
<evidence type="ECO:0000256" key="5">
    <source>
        <dbReference type="ARBA" id="ARBA00022801"/>
    </source>
</evidence>
<proteinExistence type="inferred from homology"/>
<dbReference type="PROSITE" id="PS00760">
    <property type="entry name" value="SPASE_I_2"/>
    <property type="match status" value="1"/>
</dbReference>
<evidence type="ECO:0000256" key="4">
    <source>
        <dbReference type="ARBA" id="ARBA00019232"/>
    </source>
</evidence>
<evidence type="ECO:0000256" key="3">
    <source>
        <dbReference type="ARBA" id="ARBA00013208"/>
    </source>
</evidence>
<dbReference type="GO" id="GO:0009003">
    <property type="term" value="F:signal peptidase activity"/>
    <property type="evidence" value="ECO:0007669"/>
    <property type="project" value="UniProtKB-EC"/>
</dbReference>
<dbReference type="SUPFAM" id="SSF51306">
    <property type="entry name" value="LexA/Signal peptidase"/>
    <property type="match status" value="1"/>
</dbReference>